<evidence type="ECO:0000256" key="6">
    <source>
        <dbReference type="ARBA" id="ARBA00022605"/>
    </source>
</evidence>
<organism evidence="15 16">
    <name type="scientific">Photobacterium pectinilyticum</name>
    <dbReference type="NCBI Taxonomy" id="2906793"/>
    <lineage>
        <taxon>Bacteria</taxon>
        <taxon>Pseudomonadati</taxon>
        <taxon>Pseudomonadota</taxon>
        <taxon>Gammaproteobacteria</taxon>
        <taxon>Vibrionales</taxon>
        <taxon>Vibrionaceae</taxon>
        <taxon>Photobacterium</taxon>
    </lineage>
</organism>
<evidence type="ECO:0000256" key="11">
    <source>
        <dbReference type="ARBA" id="ARBA00031693"/>
    </source>
</evidence>
<evidence type="ECO:0000256" key="2">
    <source>
        <dbReference type="ARBA" id="ARBA00005135"/>
    </source>
</evidence>
<evidence type="ECO:0000313" key="15">
    <source>
        <dbReference type="EMBL" id="MCQ1060589.1"/>
    </source>
</evidence>
<dbReference type="NCBIfam" id="NF008350">
    <property type="entry name" value="PRK11133.1"/>
    <property type="match status" value="1"/>
</dbReference>
<dbReference type="InterPro" id="IPR023214">
    <property type="entry name" value="HAD_sf"/>
</dbReference>
<dbReference type="PANTHER" id="PTHR43344">
    <property type="entry name" value="PHOSPHOSERINE PHOSPHATASE"/>
    <property type="match status" value="1"/>
</dbReference>
<keyword evidence="16" id="KW-1185">Reference proteome</keyword>
<evidence type="ECO:0000259" key="14">
    <source>
        <dbReference type="Pfam" id="PF18429"/>
    </source>
</evidence>
<keyword evidence="10" id="KW-0718">Serine biosynthesis</keyword>
<name>A0ABT1N757_9GAMM</name>
<gene>
    <name evidence="15" type="primary">serB</name>
    <name evidence="15" type="ORF">NHN17_21320</name>
</gene>
<keyword evidence="8 15" id="KW-0378">Hydrolase</keyword>
<feature type="domain" description="Phosphoserine phosphatase N-terminal" evidence="14">
    <location>
        <begin position="31"/>
        <end position="95"/>
    </location>
</feature>
<dbReference type="SUPFAM" id="SSF56784">
    <property type="entry name" value="HAD-like"/>
    <property type="match status" value="1"/>
</dbReference>
<evidence type="ECO:0000313" key="16">
    <source>
        <dbReference type="Proteomes" id="UP001524460"/>
    </source>
</evidence>
<dbReference type="SFLD" id="SFLDG01136">
    <property type="entry name" value="C1.6:_Phosphoserine_Phosphatas"/>
    <property type="match status" value="1"/>
</dbReference>
<dbReference type="CDD" id="cd07500">
    <property type="entry name" value="HAD_PSP"/>
    <property type="match status" value="1"/>
</dbReference>
<comment type="similarity">
    <text evidence="3">Belongs to the HAD-like hydrolase superfamily. SerB family.</text>
</comment>
<dbReference type="InterPro" id="IPR041449">
    <property type="entry name" value="SerB_N"/>
</dbReference>
<comment type="cofactor">
    <cofactor evidence="1">
        <name>Mg(2+)</name>
        <dbReference type="ChEBI" id="CHEBI:18420"/>
    </cofactor>
</comment>
<evidence type="ECO:0000256" key="8">
    <source>
        <dbReference type="ARBA" id="ARBA00022801"/>
    </source>
</evidence>
<keyword evidence="7" id="KW-0479">Metal-binding</keyword>
<evidence type="ECO:0000256" key="7">
    <source>
        <dbReference type="ARBA" id="ARBA00022723"/>
    </source>
</evidence>
<dbReference type="Pfam" id="PF18429">
    <property type="entry name" value="DUF5609"/>
    <property type="match status" value="1"/>
</dbReference>
<dbReference type="Pfam" id="PF00702">
    <property type="entry name" value="Hydrolase"/>
    <property type="match status" value="1"/>
</dbReference>
<reference evidence="15 16" key="1">
    <citation type="submission" date="2022-07" db="EMBL/GenBank/DDBJ databases">
        <title>Photobacterium pectinilyticum sp. nov., a marine bacterium isolated from surface seawater of Qingdao offshore.</title>
        <authorList>
            <person name="Wang X."/>
        </authorList>
    </citation>
    <scope>NUCLEOTIDE SEQUENCE [LARGE SCALE GENOMIC DNA]</scope>
    <source>
        <strain evidence="15 16">ZSDE20</strain>
    </source>
</reference>
<dbReference type="GO" id="GO:0016787">
    <property type="term" value="F:hydrolase activity"/>
    <property type="evidence" value="ECO:0007669"/>
    <property type="project" value="UniProtKB-KW"/>
</dbReference>
<comment type="caution">
    <text evidence="15">The sequence shown here is derived from an EMBL/GenBank/DDBJ whole genome shotgun (WGS) entry which is preliminary data.</text>
</comment>
<dbReference type="Gene3D" id="1.10.150.210">
    <property type="entry name" value="Phosphoserine phosphatase, domain 2"/>
    <property type="match status" value="1"/>
</dbReference>
<evidence type="ECO:0000256" key="3">
    <source>
        <dbReference type="ARBA" id="ARBA00009184"/>
    </source>
</evidence>
<keyword evidence="6" id="KW-0028">Amino-acid biosynthesis</keyword>
<evidence type="ECO:0000256" key="12">
    <source>
        <dbReference type="ARBA" id="ARBA00048138"/>
    </source>
</evidence>
<dbReference type="Proteomes" id="UP001524460">
    <property type="component" value="Unassembled WGS sequence"/>
</dbReference>
<dbReference type="Gene3D" id="3.30.70.2020">
    <property type="match status" value="1"/>
</dbReference>
<dbReference type="EMBL" id="JANEYT010000078">
    <property type="protein sequence ID" value="MCQ1060589.1"/>
    <property type="molecule type" value="Genomic_DNA"/>
</dbReference>
<accession>A0ABT1N757</accession>
<comment type="catalytic activity">
    <reaction evidence="13">
        <text>O-phospho-D-serine + H2O = D-serine + phosphate</text>
        <dbReference type="Rhea" id="RHEA:24873"/>
        <dbReference type="ChEBI" id="CHEBI:15377"/>
        <dbReference type="ChEBI" id="CHEBI:35247"/>
        <dbReference type="ChEBI" id="CHEBI:43474"/>
        <dbReference type="ChEBI" id="CHEBI:58680"/>
        <dbReference type="EC" id="3.1.3.3"/>
    </reaction>
</comment>
<protein>
    <recommendedName>
        <fullName evidence="5">Phosphoserine phosphatase</fullName>
        <ecNumber evidence="4">3.1.3.3</ecNumber>
    </recommendedName>
    <alternativeName>
        <fullName evidence="11">O-phosphoserine phosphohydrolase</fullName>
    </alternativeName>
</protein>
<dbReference type="NCBIfam" id="TIGR00338">
    <property type="entry name" value="serB"/>
    <property type="match status" value="1"/>
</dbReference>
<proteinExistence type="inferred from homology"/>
<dbReference type="InterPro" id="IPR036412">
    <property type="entry name" value="HAD-like_sf"/>
</dbReference>
<dbReference type="SFLD" id="SFLDG01137">
    <property type="entry name" value="C1.6.1:_Phosphoserine_Phosphat"/>
    <property type="match status" value="1"/>
</dbReference>
<dbReference type="NCBIfam" id="TIGR01488">
    <property type="entry name" value="HAD-SF-IB"/>
    <property type="match status" value="1"/>
</dbReference>
<dbReference type="EC" id="3.1.3.3" evidence="4"/>
<dbReference type="RefSeq" id="WP_255044669.1">
    <property type="nucleotide sequence ID" value="NZ_JANEYT010000078.1"/>
</dbReference>
<dbReference type="SFLD" id="SFLDS00003">
    <property type="entry name" value="Haloacid_Dehalogenase"/>
    <property type="match status" value="1"/>
</dbReference>
<evidence type="ECO:0000256" key="5">
    <source>
        <dbReference type="ARBA" id="ARBA00015196"/>
    </source>
</evidence>
<dbReference type="InterPro" id="IPR004469">
    <property type="entry name" value="PSP"/>
</dbReference>
<comment type="catalytic activity">
    <reaction evidence="12">
        <text>O-phospho-L-serine + H2O = L-serine + phosphate</text>
        <dbReference type="Rhea" id="RHEA:21208"/>
        <dbReference type="ChEBI" id="CHEBI:15377"/>
        <dbReference type="ChEBI" id="CHEBI:33384"/>
        <dbReference type="ChEBI" id="CHEBI:43474"/>
        <dbReference type="ChEBI" id="CHEBI:57524"/>
        <dbReference type="EC" id="3.1.3.3"/>
    </reaction>
</comment>
<evidence type="ECO:0000256" key="4">
    <source>
        <dbReference type="ARBA" id="ARBA00012640"/>
    </source>
</evidence>
<sequence length="321" mass="34775">MDGLQVLKIRKHTSLLQRFPEVVSASNRDRQRSTTLIFGRSIDAVAVHAIEAAYGAPLTLTAAWKVGQYDCLLLATPYSLHLERCVTRAQLDIADLTQCPDLREPGLVVMDMDSTAIEIECIDEIAILAGVGEQVAEVTERTMLGELDFEQSLRQRVAALAGSDAAILEQVKSQLPFMPELRELVATLHHYGWKAAIASGGFTYFSDHLKQELDLAHAQSNTLEIVDGKLTGQVLGDVVDAQAKATILRNLAEQHDILPHNTVAVGDGANDLVMINAAGLGVAYHAKPKVEDEAPVAIRFAELGGLICLLSVSLVPQQLGW</sequence>
<dbReference type="Gene3D" id="3.40.50.1000">
    <property type="entry name" value="HAD superfamily/HAD-like"/>
    <property type="match status" value="1"/>
</dbReference>
<dbReference type="PANTHER" id="PTHR43344:SF2">
    <property type="entry name" value="PHOSPHOSERINE PHOSPHATASE"/>
    <property type="match status" value="1"/>
</dbReference>
<dbReference type="SFLD" id="SFLDF00029">
    <property type="entry name" value="phosphoserine_phosphatase"/>
    <property type="match status" value="1"/>
</dbReference>
<evidence type="ECO:0000256" key="13">
    <source>
        <dbReference type="ARBA" id="ARBA00048523"/>
    </source>
</evidence>
<comment type="pathway">
    <text evidence="2">Amino-acid biosynthesis; L-serine biosynthesis; L-serine from 3-phospho-D-glycerate: step 3/3.</text>
</comment>
<dbReference type="InterPro" id="IPR050582">
    <property type="entry name" value="HAD-like_SerB"/>
</dbReference>
<evidence type="ECO:0000256" key="1">
    <source>
        <dbReference type="ARBA" id="ARBA00001946"/>
    </source>
</evidence>
<evidence type="ECO:0000256" key="9">
    <source>
        <dbReference type="ARBA" id="ARBA00022842"/>
    </source>
</evidence>
<keyword evidence="9" id="KW-0460">Magnesium</keyword>
<evidence type="ECO:0000256" key="10">
    <source>
        <dbReference type="ARBA" id="ARBA00023299"/>
    </source>
</evidence>